<proteinExistence type="predicted"/>
<accession>A0A7S3R9V3</accession>
<evidence type="ECO:0000313" key="1">
    <source>
        <dbReference type="EMBL" id="CAE0507019.1"/>
    </source>
</evidence>
<name>A0A7S3R9V3_DUNTE</name>
<organism evidence="1">
    <name type="scientific">Dunaliella tertiolecta</name>
    <name type="common">Green alga</name>
    <dbReference type="NCBI Taxonomy" id="3047"/>
    <lineage>
        <taxon>Eukaryota</taxon>
        <taxon>Viridiplantae</taxon>
        <taxon>Chlorophyta</taxon>
        <taxon>core chlorophytes</taxon>
        <taxon>Chlorophyceae</taxon>
        <taxon>CS clade</taxon>
        <taxon>Chlamydomonadales</taxon>
        <taxon>Dunaliellaceae</taxon>
        <taxon>Dunaliella</taxon>
    </lineage>
</organism>
<dbReference type="AlphaFoldDB" id="A0A7S3R9V3"/>
<reference evidence="1" key="1">
    <citation type="submission" date="2021-01" db="EMBL/GenBank/DDBJ databases">
        <authorList>
            <person name="Corre E."/>
            <person name="Pelletier E."/>
            <person name="Niang G."/>
            <person name="Scheremetjew M."/>
            <person name="Finn R."/>
            <person name="Kale V."/>
            <person name="Holt S."/>
            <person name="Cochrane G."/>
            <person name="Meng A."/>
            <person name="Brown T."/>
            <person name="Cohen L."/>
        </authorList>
    </citation>
    <scope>NUCLEOTIDE SEQUENCE</scope>
    <source>
        <strain evidence="1">CCMP1320</strain>
    </source>
</reference>
<sequence>MRHAILGRYRQLLKLIHRLPQNQSEPALRDARERMRAGRLEQNPERQLNGLKELAARIGYLRIVTPRLPGDVAAEAGTFVLNREGELVESQGGTGSSSRAAKGVISMDEAMRLNKDHFKRFYGADKPPPGKTFF</sequence>
<protein>
    <submittedName>
        <fullName evidence="1">Uncharacterized protein</fullName>
    </submittedName>
</protein>
<dbReference type="EMBL" id="HBIP01036368">
    <property type="protein sequence ID" value="CAE0507019.1"/>
    <property type="molecule type" value="Transcribed_RNA"/>
</dbReference>
<gene>
    <name evidence="1" type="ORF">DTER00134_LOCUS22095</name>
</gene>